<dbReference type="Pfam" id="PF06074">
    <property type="entry name" value="Portal_Mu"/>
    <property type="match status" value="1"/>
</dbReference>
<reference evidence="2 3" key="1">
    <citation type="submission" date="2017-04" db="EMBL/GenBank/DDBJ databases">
        <title>Complete genome of Campylobacter concisus ATCC 33237T and draft genomes for an additional eight well characterized C. concisus strains.</title>
        <authorList>
            <person name="Cornelius A.J."/>
            <person name="Miller W.G."/>
            <person name="Lastovica A.J."/>
            <person name="On S.L."/>
            <person name="French N.P."/>
            <person name="Vandenberg O."/>
            <person name="Biggs P.J."/>
        </authorList>
    </citation>
    <scope>NUCLEOTIDE SEQUENCE [LARGE SCALE GENOMIC DNA]</scope>
    <source>
        <strain evidence="2 3">Lasto28.99</strain>
    </source>
</reference>
<organism evidence="2 3">
    <name type="scientific">Campylobacter concisus</name>
    <dbReference type="NCBI Taxonomy" id="199"/>
    <lineage>
        <taxon>Bacteria</taxon>
        <taxon>Pseudomonadati</taxon>
        <taxon>Campylobacterota</taxon>
        <taxon>Epsilonproteobacteria</taxon>
        <taxon>Campylobacterales</taxon>
        <taxon>Campylobacteraceae</taxon>
        <taxon>Campylobacter</taxon>
    </lineage>
</organism>
<comment type="caution">
    <text evidence="2">The sequence shown here is derived from an EMBL/GenBank/DDBJ whole genome shotgun (WGS) entry which is preliminary data.</text>
</comment>
<protein>
    <recommendedName>
        <fullName evidence="4">DUF935 family protein</fullName>
    </recommendedName>
</protein>
<accession>A0A1Y5MZ75</accession>
<evidence type="ECO:0008006" key="4">
    <source>
        <dbReference type="Google" id="ProtNLM"/>
    </source>
</evidence>
<dbReference type="InterPro" id="IPR009279">
    <property type="entry name" value="Portal_Mu"/>
</dbReference>
<dbReference type="EMBL" id="NDYO01000002">
    <property type="protein sequence ID" value="OUT12554.1"/>
    <property type="molecule type" value="Genomic_DNA"/>
</dbReference>
<dbReference type="Proteomes" id="UP000195967">
    <property type="component" value="Unassembled WGS sequence"/>
</dbReference>
<feature type="region of interest" description="Disordered" evidence="1">
    <location>
        <begin position="1"/>
        <end position="21"/>
    </location>
</feature>
<name>A0A1Y5MZ75_9BACT</name>
<evidence type="ECO:0000313" key="2">
    <source>
        <dbReference type="EMBL" id="OUT12554.1"/>
    </source>
</evidence>
<sequence length="466" mass="53001">MSKKKSNFKRLKLNNKNESQSQTIPIKRKTAALIPQNGTLIDLLINTGVSSIGDDDMDMILADLTVTQCDVSRKSVTEKKEIQIVCDDEKIKDEFKKIFNPDVVSQILETYLYGLNVFEVNYKEKEGLVYPRLVQRDFRQFKFNDVGEFTFNASGSERSIPPLKVIYALNRANFRKVYGDGLLKKLYFPVKMKNASLKFWFRFLEKFGSPWAIAKTSYEPDEMAAEVQAMLSGDSAVIDTDEEITLVQPTSNVDFTRLPAYLDNQISKAILGANLTSDVKEGSYAAAKTHNEIREDLAANDAKILIFVMNKVINFFKEINGYNGELYAKLFDEDAPNTERATRDKTLYDMGFTPTKKYITSVYNIELDDNEQAQEKDLNLKANKANLTALKGSLKALDRFDKATDEMDIEDGEIEAVLNKLIASSETYEEAFDKLYELYDLPFEKLEPLMFKAVANAQMLGYLDEI</sequence>
<dbReference type="AlphaFoldDB" id="A0A1Y5MZ75"/>
<evidence type="ECO:0000256" key="1">
    <source>
        <dbReference type="SAM" id="MobiDB-lite"/>
    </source>
</evidence>
<proteinExistence type="predicted"/>
<evidence type="ECO:0000313" key="3">
    <source>
        <dbReference type="Proteomes" id="UP000195967"/>
    </source>
</evidence>
<gene>
    <name evidence="2" type="ORF">B9N62_01910</name>
</gene>
<dbReference type="RefSeq" id="WP_087584127.1">
    <property type="nucleotide sequence ID" value="NZ_CABMKR010000002.1"/>
</dbReference>
<feature type="compositionally biased region" description="Basic residues" evidence="1">
    <location>
        <begin position="1"/>
        <end position="13"/>
    </location>
</feature>